<name>A0A6J4NU21_9BACT</name>
<organism evidence="2">
    <name type="scientific">uncultured Pyrinomonadaceae bacterium</name>
    <dbReference type="NCBI Taxonomy" id="2283094"/>
    <lineage>
        <taxon>Bacteria</taxon>
        <taxon>Pseudomonadati</taxon>
        <taxon>Acidobacteriota</taxon>
        <taxon>Blastocatellia</taxon>
        <taxon>Blastocatellales</taxon>
        <taxon>Pyrinomonadaceae</taxon>
        <taxon>environmental samples</taxon>
    </lineage>
</organism>
<accession>A0A6J4NU21</accession>
<feature type="coiled-coil region" evidence="1">
    <location>
        <begin position="46"/>
        <end position="136"/>
    </location>
</feature>
<dbReference type="EMBL" id="CADCUR010000105">
    <property type="protein sequence ID" value="CAA9395648.1"/>
    <property type="molecule type" value="Genomic_DNA"/>
</dbReference>
<reference evidence="2" key="1">
    <citation type="submission" date="2020-02" db="EMBL/GenBank/DDBJ databases">
        <authorList>
            <person name="Meier V. D."/>
        </authorList>
    </citation>
    <scope>NUCLEOTIDE SEQUENCE</scope>
    <source>
        <strain evidence="2">AVDCRST_MAG74</strain>
    </source>
</reference>
<proteinExistence type="predicted"/>
<keyword evidence="1" id="KW-0175">Coiled coil</keyword>
<protein>
    <submittedName>
        <fullName evidence="2">Uncharacterized protein</fullName>
    </submittedName>
</protein>
<sequence>MNFTHNIIFSFASKKCYTDEKLKRGVKTMKIRLLFILTLISVTAFSAAAQQRRTLTNENLEKYRQKRVAAERDLRENYERLGFPSPEELERQIEESRQARAELADRLRTENLERERLGLERERLNLDRQIAESEAQQRSAYQSFSNNSFYEGANDFFLNYGYAPIGSGFPNYGFGDYGYGFGGYGFPGYGYPNKRGNRFNRGNFRYNQPRMEYRNNLPVFVAPPGRRIAAPRSRGR</sequence>
<evidence type="ECO:0000256" key="1">
    <source>
        <dbReference type="SAM" id="Coils"/>
    </source>
</evidence>
<dbReference type="AlphaFoldDB" id="A0A6J4NU21"/>
<evidence type="ECO:0000313" key="2">
    <source>
        <dbReference type="EMBL" id="CAA9395648.1"/>
    </source>
</evidence>
<gene>
    <name evidence="2" type="ORF">AVDCRST_MAG74-2002</name>
</gene>